<reference evidence="2" key="1">
    <citation type="journal article" date="2021" name="Open Biol.">
        <title>Shared evolutionary footprints suggest mitochondrial oxidative damage underlies multiple complex I losses in fungi.</title>
        <authorList>
            <person name="Schikora-Tamarit M.A."/>
            <person name="Marcet-Houben M."/>
            <person name="Nosek J."/>
            <person name="Gabaldon T."/>
        </authorList>
    </citation>
    <scope>NUCLEOTIDE SEQUENCE</scope>
    <source>
        <strain evidence="2">CBS6075</strain>
    </source>
</reference>
<dbReference type="EMBL" id="JAEUBE010000183">
    <property type="protein sequence ID" value="KAH3667354.1"/>
    <property type="molecule type" value="Genomic_DNA"/>
</dbReference>
<feature type="region of interest" description="Disordered" evidence="1">
    <location>
        <begin position="27"/>
        <end position="62"/>
    </location>
</feature>
<gene>
    <name evidence="2" type="ORF">OGAPHI_003003</name>
</gene>
<proteinExistence type="predicted"/>
<protein>
    <submittedName>
        <fullName evidence="2">Uncharacterized protein</fullName>
    </submittedName>
</protein>
<dbReference type="RefSeq" id="XP_046062166.1">
    <property type="nucleotide sequence ID" value="XM_046203935.1"/>
</dbReference>
<reference evidence="2" key="2">
    <citation type="submission" date="2021-01" db="EMBL/GenBank/DDBJ databases">
        <authorList>
            <person name="Schikora-Tamarit M.A."/>
        </authorList>
    </citation>
    <scope>NUCLEOTIDE SEQUENCE</scope>
    <source>
        <strain evidence="2">CBS6075</strain>
    </source>
</reference>
<comment type="caution">
    <text evidence="2">The sequence shown here is derived from an EMBL/GenBank/DDBJ whole genome shotgun (WGS) entry which is preliminary data.</text>
</comment>
<organism evidence="2 3">
    <name type="scientific">Ogataea philodendri</name>
    <dbReference type="NCBI Taxonomy" id="1378263"/>
    <lineage>
        <taxon>Eukaryota</taxon>
        <taxon>Fungi</taxon>
        <taxon>Dikarya</taxon>
        <taxon>Ascomycota</taxon>
        <taxon>Saccharomycotina</taxon>
        <taxon>Pichiomycetes</taxon>
        <taxon>Pichiales</taxon>
        <taxon>Pichiaceae</taxon>
        <taxon>Ogataea</taxon>
    </lineage>
</organism>
<evidence type="ECO:0000256" key="1">
    <source>
        <dbReference type="SAM" id="MobiDB-lite"/>
    </source>
</evidence>
<dbReference type="GeneID" id="70234970"/>
<name>A0A9P8T6F9_9ASCO</name>
<evidence type="ECO:0000313" key="2">
    <source>
        <dbReference type="EMBL" id="KAH3667354.1"/>
    </source>
</evidence>
<keyword evidence="3" id="KW-1185">Reference proteome</keyword>
<dbReference type="AlphaFoldDB" id="A0A9P8T6F9"/>
<dbReference type="Proteomes" id="UP000769157">
    <property type="component" value="Unassembled WGS sequence"/>
</dbReference>
<feature type="compositionally biased region" description="Polar residues" evidence="1">
    <location>
        <begin position="47"/>
        <end position="62"/>
    </location>
</feature>
<sequence length="213" mass="23521">MAAATFRPLLTCSFETELPINSIARSNPSLSTNRRRYESNRPRYPSVSKQFSRNSVASDPETSVLRNLDQTTIKSSTRSSSVVASKSRISSSVRPTRSSLTYSLQYCATRSTFAALAPATSPSTPVLSFWLCRKSISWYSTNAMASPKHSVEYCSYNSGSSRKSSNWPKNEPRTSANLHSTKTCTRAFFPSSRSSSTRSAKIIKTCSRTSMFG</sequence>
<accession>A0A9P8T6F9</accession>
<evidence type="ECO:0000313" key="3">
    <source>
        <dbReference type="Proteomes" id="UP000769157"/>
    </source>
</evidence>
<feature type="region of interest" description="Disordered" evidence="1">
    <location>
        <begin position="158"/>
        <end position="177"/>
    </location>
</feature>